<evidence type="ECO:0000256" key="2">
    <source>
        <dbReference type="ARBA" id="ARBA00008000"/>
    </source>
</evidence>
<dbReference type="VEuPathDB" id="FungiDB:ASPVEDRAFT_41774"/>
<dbReference type="RefSeq" id="XP_040668045.1">
    <property type="nucleotide sequence ID" value="XM_040812421.1"/>
</dbReference>
<reference evidence="10" key="1">
    <citation type="journal article" date="2017" name="Genome Biol.">
        <title>Comparative genomics reveals high biological diversity and specific adaptations in the industrially and medically important fungal genus Aspergillus.</title>
        <authorList>
            <person name="de Vries R.P."/>
            <person name="Riley R."/>
            <person name="Wiebenga A."/>
            <person name="Aguilar-Osorio G."/>
            <person name="Amillis S."/>
            <person name="Uchima C.A."/>
            <person name="Anderluh G."/>
            <person name="Asadollahi M."/>
            <person name="Askin M."/>
            <person name="Barry K."/>
            <person name="Battaglia E."/>
            <person name="Bayram O."/>
            <person name="Benocci T."/>
            <person name="Braus-Stromeyer S.A."/>
            <person name="Caldana C."/>
            <person name="Canovas D."/>
            <person name="Cerqueira G.C."/>
            <person name="Chen F."/>
            <person name="Chen W."/>
            <person name="Choi C."/>
            <person name="Clum A."/>
            <person name="Dos Santos R.A."/>
            <person name="Damasio A.R."/>
            <person name="Diallinas G."/>
            <person name="Emri T."/>
            <person name="Fekete E."/>
            <person name="Flipphi M."/>
            <person name="Freyberg S."/>
            <person name="Gallo A."/>
            <person name="Gournas C."/>
            <person name="Habgood R."/>
            <person name="Hainaut M."/>
            <person name="Harispe M.L."/>
            <person name="Henrissat B."/>
            <person name="Hilden K.S."/>
            <person name="Hope R."/>
            <person name="Hossain A."/>
            <person name="Karabika E."/>
            <person name="Karaffa L."/>
            <person name="Karanyi Z."/>
            <person name="Krasevec N."/>
            <person name="Kuo A."/>
            <person name="Kusch H."/>
            <person name="LaButti K."/>
            <person name="Lagendijk E.L."/>
            <person name="Lapidus A."/>
            <person name="Levasseur A."/>
            <person name="Lindquist E."/>
            <person name="Lipzen A."/>
            <person name="Logrieco A.F."/>
            <person name="MacCabe A."/>
            <person name="Maekelae M.R."/>
            <person name="Malavazi I."/>
            <person name="Melin P."/>
            <person name="Meyer V."/>
            <person name="Mielnichuk N."/>
            <person name="Miskei M."/>
            <person name="Molnar A.P."/>
            <person name="Mule G."/>
            <person name="Ngan C.Y."/>
            <person name="Orejas M."/>
            <person name="Orosz E."/>
            <person name="Ouedraogo J.P."/>
            <person name="Overkamp K.M."/>
            <person name="Park H.-S."/>
            <person name="Perrone G."/>
            <person name="Piumi F."/>
            <person name="Punt P.J."/>
            <person name="Ram A.F."/>
            <person name="Ramon A."/>
            <person name="Rauscher S."/>
            <person name="Record E."/>
            <person name="Riano-Pachon D.M."/>
            <person name="Robert V."/>
            <person name="Roehrig J."/>
            <person name="Ruller R."/>
            <person name="Salamov A."/>
            <person name="Salih N.S."/>
            <person name="Samson R.A."/>
            <person name="Sandor E."/>
            <person name="Sanguinetti M."/>
            <person name="Schuetze T."/>
            <person name="Sepcic K."/>
            <person name="Shelest E."/>
            <person name="Sherlock G."/>
            <person name="Sophianopoulou V."/>
            <person name="Squina F.M."/>
            <person name="Sun H."/>
            <person name="Susca A."/>
            <person name="Todd R.B."/>
            <person name="Tsang A."/>
            <person name="Unkles S.E."/>
            <person name="van de Wiele N."/>
            <person name="van Rossen-Uffink D."/>
            <person name="Oliveira J.V."/>
            <person name="Vesth T.C."/>
            <person name="Visser J."/>
            <person name="Yu J.-H."/>
            <person name="Zhou M."/>
            <person name="Andersen M.R."/>
            <person name="Archer D.B."/>
            <person name="Baker S.E."/>
            <person name="Benoit I."/>
            <person name="Brakhage A.A."/>
            <person name="Braus G.H."/>
            <person name="Fischer R."/>
            <person name="Frisvad J.C."/>
            <person name="Goldman G.H."/>
            <person name="Houbraken J."/>
            <person name="Oakley B."/>
            <person name="Pocsi I."/>
            <person name="Scazzocchio C."/>
            <person name="Seiboth B."/>
            <person name="vanKuyk P.A."/>
            <person name="Wortman J."/>
            <person name="Dyer P.S."/>
            <person name="Grigoriev I.V."/>
        </authorList>
    </citation>
    <scope>NUCLEOTIDE SEQUENCE [LARGE SCALE GENOMIC DNA]</scope>
    <source>
        <strain evidence="10">CBS 583.65</strain>
    </source>
</reference>
<dbReference type="GO" id="GO:1903457">
    <property type="term" value="P:lactate catabolic process"/>
    <property type="evidence" value="ECO:0007669"/>
    <property type="project" value="TreeGrafter"/>
</dbReference>
<name>A0A1L9PLB8_ASPVE</name>
<keyword evidence="5" id="KW-0560">Oxidoreductase</keyword>
<dbReference type="InterPro" id="IPR036318">
    <property type="entry name" value="FAD-bd_PCMH-like_sf"/>
</dbReference>
<evidence type="ECO:0000259" key="8">
    <source>
        <dbReference type="PROSITE" id="PS51387"/>
    </source>
</evidence>
<evidence type="ECO:0000256" key="6">
    <source>
        <dbReference type="ARBA" id="ARBA00038897"/>
    </source>
</evidence>
<evidence type="ECO:0000256" key="3">
    <source>
        <dbReference type="ARBA" id="ARBA00022630"/>
    </source>
</evidence>
<evidence type="ECO:0000256" key="1">
    <source>
        <dbReference type="ARBA" id="ARBA00001974"/>
    </source>
</evidence>
<dbReference type="PANTHER" id="PTHR11748:SF83">
    <property type="entry name" value="DEHYDROGENASE (CYTOCHROME), PUTATIVE (AFU_ORTHOLOGUE AFUA_1G17520)-RELATED"/>
    <property type="match status" value="1"/>
</dbReference>
<keyword evidence="4" id="KW-0274">FAD</keyword>
<dbReference type="PANTHER" id="PTHR11748">
    <property type="entry name" value="D-LACTATE DEHYDROGENASE"/>
    <property type="match status" value="1"/>
</dbReference>
<dbReference type="FunFam" id="3.30.70.2740:FF:000001">
    <property type="entry name" value="D-lactate dehydrogenase mitochondrial"/>
    <property type="match status" value="1"/>
</dbReference>
<evidence type="ECO:0000256" key="5">
    <source>
        <dbReference type="ARBA" id="ARBA00023002"/>
    </source>
</evidence>
<dbReference type="Gene3D" id="3.30.465.10">
    <property type="match status" value="1"/>
</dbReference>
<dbReference type="GO" id="GO:0004458">
    <property type="term" value="F:D-lactate dehydrogenase (cytochrome) activity"/>
    <property type="evidence" value="ECO:0007669"/>
    <property type="project" value="UniProtKB-EC"/>
</dbReference>
<dbReference type="InterPro" id="IPR016171">
    <property type="entry name" value="Vanillyl_alc_oxidase_C-sub2"/>
</dbReference>
<dbReference type="Gene3D" id="1.10.45.10">
    <property type="entry name" value="Vanillyl-alcohol Oxidase, Chain A, domain 4"/>
    <property type="match status" value="1"/>
</dbReference>
<comment type="similarity">
    <text evidence="2">Belongs to the FAD-binding oxidoreductase/transferase type 4 family.</text>
</comment>
<dbReference type="SUPFAM" id="SSF55103">
    <property type="entry name" value="FAD-linked oxidases, C-terminal domain"/>
    <property type="match status" value="1"/>
</dbReference>
<dbReference type="Gene3D" id="3.30.70.2740">
    <property type="match status" value="1"/>
</dbReference>
<evidence type="ECO:0000313" key="10">
    <source>
        <dbReference type="Proteomes" id="UP000184073"/>
    </source>
</evidence>
<dbReference type="Proteomes" id="UP000184073">
    <property type="component" value="Unassembled WGS sequence"/>
</dbReference>
<dbReference type="FunFam" id="3.30.465.10:FF:000014">
    <property type="entry name" value="D-lactate dehydrogenase (Cytochrome), putative"/>
    <property type="match status" value="1"/>
</dbReference>
<dbReference type="FunFam" id="1.10.45.10:FF:000001">
    <property type="entry name" value="D-lactate dehydrogenase mitochondrial"/>
    <property type="match status" value="1"/>
</dbReference>
<sequence>MYRSFGLRQLTRLARKDASLKSPWPARCVHGRAGPRRTTLLSAWSSAALASGLTGLAFSSWHLIQPTAAATDIENKYADRETMLKGVQAIANILGPDSVTTDEDDLDFHGYSEISTSHCTARPVAVVTPKTTAEVSTIARICSEYKIPMVPFAGGSSVEGNFTAPYSGISVDFSQMNQIIAFHEEDMDVVVQPGVNWVELNDTIKDSGLFLPLDPSPTALIGGMVSTNCSGTNAVRYGTMKDWIINLTVVLADGSIIKTRQRPRKTSAGYNLTGLFAGSEGTLGMITEVTLKLAPVPETLSVAVATFPSVRSAVTCVSKIMRQGIPMAAVELMDEVQMAVLNKNGGAGGRMWEEKPTILFKFSGPAQSVAADITRVEKISSEGGGSAFEFAKSEQEMHNLWSARKEAVWAMSSQRPEGTKMWSTDVAVPLSRMPEIIDLSKQESGALGLFSSVLGHVGDGNFHQTVMYDPSDPAQTQAVRECVQKMVHRAVDMEGTVSGEHGIGLGKKECLLEELGPETISVMRTLKQSLDPHFLLNPGKIFDR</sequence>
<protein>
    <recommendedName>
        <fullName evidence="6">D-lactate dehydrogenase (cytochrome)</fullName>
        <ecNumber evidence="6">1.1.2.4</ecNumber>
    </recommendedName>
</protein>
<keyword evidence="10" id="KW-1185">Reference proteome</keyword>
<dbReference type="PROSITE" id="PS51387">
    <property type="entry name" value="FAD_PCMH"/>
    <property type="match status" value="1"/>
</dbReference>
<dbReference type="GeneID" id="63727932"/>
<dbReference type="AlphaFoldDB" id="A0A1L9PLB8"/>
<dbReference type="InterPro" id="IPR016164">
    <property type="entry name" value="FAD-linked_Oxase-like_C"/>
</dbReference>
<comment type="catalytic activity">
    <reaction evidence="7">
        <text>(R)-lactate + 2 Fe(III)-[cytochrome c] = 2 Fe(II)-[cytochrome c] + pyruvate + 2 H(+)</text>
        <dbReference type="Rhea" id="RHEA:13521"/>
        <dbReference type="Rhea" id="RHEA-COMP:10350"/>
        <dbReference type="Rhea" id="RHEA-COMP:14399"/>
        <dbReference type="ChEBI" id="CHEBI:15361"/>
        <dbReference type="ChEBI" id="CHEBI:15378"/>
        <dbReference type="ChEBI" id="CHEBI:16004"/>
        <dbReference type="ChEBI" id="CHEBI:29033"/>
        <dbReference type="ChEBI" id="CHEBI:29034"/>
        <dbReference type="EC" id="1.1.2.4"/>
    </reaction>
</comment>
<dbReference type="GO" id="GO:0005739">
    <property type="term" value="C:mitochondrion"/>
    <property type="evidence" value="ECO:0007669"/>
    <property type="project" value="TreeGrafter"/>
</dbReference>
<gene>
    <name evidence="9" type="ORF">ASPVEDRAFT_41774</name>
</gene>
<keyword evidence="3" id="KW-0285">Flavoprotein</keyword>
<dbReference type="EC" id="1.1.2.4" evidence="6"/>
<dbReference type="STRING" id="1036611.A0A1L9PLB8"/>
<proteinExistence type="inferred from homology"/>
<dbReference type="GO" id="GO:0008720">
    <property type="term" value="F:D-lactate dehydrogenase (NAD+) activity"/>
    <property type="evidence" value="ECO:0007669"/>
    <property type="project" value="TreeGrafter"/>
</dbReference>
<dbReference type="EMBL" id="KV878129">
    <property type="protein sequence ID" value="OJJ02283.1"/>
    <property type="molecule type" value="Genomic_DNA"/>
</dbReference>
<evidence type="ECO:0000256" key="4">
    <source>
        <dbReference type="ARBA" id="ARBA00022827"/>
    </source>
</evidence>
<dbReference type="Pfam" id="PF01565">
    <property type="entry name" value="FAD_binding_4"/>
    <property type="match status" value="1"/>
</dbReference>
<dbReference type="GO" id="GO:0071949">
    <property type="term" value="F:FAD binding"/>
    <property type="evidence" value="ECO:0007669"/>
    <property type="project" value="InterPro"/>
</dbReference>
<dbReference type="OrthoDB" id="7786253at2759"/>
<comment type="cofactor">
    <cofactor evidence="1">
        <name>FAD</name>
        <dbReference type="ChEBI" id="CHEBI:57692"/>
    </cofactor>
</comment>
<dbReference type="Pfam" id="PF02913">
    <property type="entry name" value="FAD-oxidase_C"/>
    <property type="match status" value="1"/>
</dbReference>
<feature type="domain" description="FAD-binding PCMH-type" evidence="8">
    <location>
        <begin position="119"/>
        <end position="296"/>
    </location>
</feature>
<evidence type="ECO:0000313" key="9">
    <source>
        <dbReference type="EMBL" id="OJJ02283.1"/>
    </source>
</evidence>
<dbReference type="SUPFAM" id="SSF56176">
    <property type="entry name" value="FAD-binding/transporter-associated domain-like"/>
    <property type="match status" value="1"/>
</dbReference>
<accession>A0A1L9PLB8</accession>
<dbReference type="InterPro" id="IPR006094">
    <property type="entry name" value="Oxid_FAD_bind_N"/>
</dbReference>
<dbReference type="InterPro" id="IPR004113">
    <property type="entry name" value="FAD-bd_oxidored_4_C"/>
</dbReference>
<dbReference type="InterPro" id="IPR016166">
    <property type="entry name" value="FAD-bd_PCMH"/>
</dbReference>
<dbReference type="InterPro" id="IPR016169">
    <property type="entry name" value="FAD-bd_PCMH_sub2"/>
</dbReference>
<evidence type="ECO:0000256" key="7">
    <source>
        <dbReference type="ARBA" id="ARBA00051436"/>
    </source>
</evidence>
<organism evidence="9 10">
    <name type="scientific">Aspergillus versicolor CBS 583.65</name>
    <dbReference type="NCBI Taxonomy" id="1036611"/>
    <lineage>
        <taxon>Eukaryota</taxon>
        <taxon>Fungi</taxon>
        <taxon>Dikarya</taxon>
        <taxon>Ascomycota</taxon>
        <taxon>Pezizomycotina</taxon>
        <taxon>Eurotiomycetes</taxon>
        <taxon>Eurotiomycetidae</taxon>
        <taxon>Eurotiales</taxon>
        <taxon>Aspergillaceae</taxon>
        <taxon>Aspergillus</taxon>
        <taxon>Aspergillus subgen. Nidulantes</taxon>
    </lineage>
</organism>